<comment type="caution">
    <text evidence="3">The sequence shown here is derived from an EMBL/GenBank/DDBJ whole genome shotgun (WGS) entry which is preliminary data.</text>
</comment>
<dbReference type="EMBL" id="JACHND010000001">
    <property type="protein sequence ID" value="MBB4699720.1"/>
    <property type="molecule type" value="Genomic_DNA"/>
</dbReference>
<dbReference type="RefSeq" id="WP_184877464.1">
    <property type="nucleotide sequence ID" value="NZ_BOOV01000031.1"/>
</dbReference>
<feature type="region of interest" description="Disordered" evidence="1">
    <location>
        <begin position="39"/>
        <end position="81"/>
    </location>
</feature>
<protein>
    <submittedName>
        <fullName evidence="3">Uncharacterized protein</fullName>
    </submittedName>
</protein>
<evidence type="ECO:0000313" key="4">
    <source>
        <dbReference type="Proteomes" id="UP000542210"/>
    </source>
</evidence>
<feature type="compositionally biased region" description="Basic and acidic residues" evidence="1">
    <location>
        <begin position="62"/>
        <end position="81"/>
    </location>
</feature>
<feature type="chain" id="PRO_5039159577" evidence="2">
    <location>
        <begin position="21"/>
        <end position="169"/>
    </location>
</feature>
<feature type="signal peptide" evidence="2">
    <location>
        <begin position="1"/>
        <end position="20"/>
    </location>
</feature>
<keyword evidence="4" id="KW-1185">Reference proteome</keyword>
<feature type="compositionally biased region" description="Low complexity" evidence="1">
    <location>
        <begin position="39"/>
        <end position="61"/>
    </location>
</feature>
<accession>A0A7W7D3N1</accession>
<evidence type="ECO:0000313" key="3">
    <source>
        <dbReference type="EMBL" id="MBB4699720.1"/>
    </source>
</evidence>
<evidence type="ECO:0000256" key="2">
    <source>
        <dbReference type="SAM" id="SignalP"/>
    </source>
</evidence>
<organism evidence="3 4">
    <name type="scientific">Sphaerisporangium siamense</name>
    <dbReference type="NCBI Taxonomy" id="795645"/>
    <lineage>
        <taxon>Bacteria</taxon>
        <taxon>Bacillati</taxon>
        <taxon>Actinomycetota</taxon>
        <taxon>Actinomycetes</taxon>
        <taxon>Streptosporangiales</taxon>
        <taxon>Streptosporangiaceae</taxon>
        <taxon>Sphaerisporangium</taxon>
    </lineage>
</organism>
<sequence length="169" mass="17018">MHTIRVTGRMAMLISGMAIAAVCGLAPMAAAATAGLPGRALDPPAEEPCPGGEPKPCGAPAQERESVDAGREEAKKAAATAEKDIAAAKERAEKCAPESKECMANLIGDGAEQHKGLDDTRQALEAFKPAPADNAAPAVAGACDAFAAALGPLVRGDASQLTGVCELMK</sequence>
<name>A0A7W7D3N1_9ACTN</name>
<reference evidence="3 4" key="1">
    <citation type="submission" date="2020-08" db="EMBL/GenBank/DDBJ databases">
        <title>Sequencing the genomes of 1000 actinobacteria strains.</title>
        <authorList>
            <person name="Klenk H.-P."/>
        </authorList>
    </citation>
    <scope>NUCLEOTIDE SEQUENCE [LARGE SCALE GENOMIC DNA]</scope>
    <source>
        <strain evidence="3 4">DSM 45784</strain>
    </source>
</reference>
<keyword evidence="2" id="KW-0732">Signal</keyword>
<dbReference type="AlphaFoldDB" id="A0A7W7D3N1"/>
<dbReference type="Proteomes" id="UP000542210">
    <property type="component" value="Unassembled WGS sequence"/>
</dbReference>
<proteinExistence type="predicted"/>
<evidence type="ECO:0000256" key="1">
    <source>
        <dbReference type="SAM" id="MobiDB-lite"/>
    </source>
</evidence>
<gene>
    <name evidence="3" type="ORF">BJ982_001264</name>
</gene>